<reference evidence="4" key="1">
    <citation type="submission" date="2020-09" db="EMBL/GenBank/DDBJ databases">
        <title>Comparative genome analyses of four rice-infecting Rhizoctonia solani isolates reveal extensive enrichment of homogalacturonan modification genes.</title>
        <authorList>
            <person name="Lee D.-Y."/>
            <person name="Jeon J."/>
            <person name="Kim K.-T."/>
            <person name="Cheong K."/>
            <person name="Song H."/>
            <person name="Choi G."/>
            <person name="Ko J."/>
            <person name="Opiyo S.O."/>
            <person name="Zuo S."/>
            <person name="Madhav S."/>
            <person name="Lee Y.-H."/>
            <person name="Wang G.-L."/>
        </authorList>
    </citation>
    <scope>NUCLEOTIDE SEQUENCE</scope>
    <source>
        <strain evidence="4">AG1-IA WGL</strain>
    </source>
</reference>
<dbReference type="PANTHER" id="PTHR43187:SF1">
    <property type="entry name" value="GLUTAMINE AMIDOTRANSFERASE DUG3-RELATED"/>
    <property type="match status" value="1"/>
</dbReference>
<proteinExistence type="predicted"/>
<dbReference type="SUPFAM" id="SSF56235">
    <property type="entry name" value="N-terminal nucleophile aminohydrolases (Ntn hydrolases)"/>
    <property type="match status" value="1"/>
</dbReference>
<dbReference type="GO" id="GO:0032366">
    <property type="term" value="P:intracellular sterol transport"/>
    <property type="evidence" value="ECO:0007669"/>
    <property type="project" value="InterPro"/>
</dbReference>
<dbReference type="PROSITE" id="PS51278">
    <property type="entry name" value="GATASE_TYPE_2"/>
    <property type="match status" value="1"/>
</dbReference>
<comment type="caution">
    <text evidence="4">The sequence shown here is derived from an EMBL/GenBank/DDBJ whole genome shotgun (WGS) entry which is preliminary data.</text>
</comment>
<name>A0A8H7LV21_9AGAM</name>
<protein>
    <recommendedName>
        <fullName evidence="1">Phosphatidylglycerol/phosphatidylinositol transfer protein</fullName>
    </recommendedName>
</protein>
<keyword evidence="4" id="KW-0315">Glutamine amidotransferase</keyword>
<dbReference type="CDD" id="cd01908">
    <property type="entry name" value="YafJ"/>
    <property type="match status" value="1"/>
</dbReference>
<dbReference type="Pfam" id="PF02221">
    <property type="entry name" value="E1_DerP2_DerF2"/>
    <property type="match status" value="1"/>
</dbReference>
<organism evidence="4 5">
    <name type="scientific">Rhizoctonia solani</name>
    <dbReference type="NCBI Taxonomy" id="456999"/>
    <lineage>
        <taxon>Eukaryota</taxon>
        <taxon>Fungi</taxon>
        <taxon>Dikarya</taxon>
        <taxon>Basidiomycota</taxon>
        <taxon>Agaricomycotina</taxon>
        <taxon>Agaricomycetes</taxon>
        <taxon>Cantharellales</taxon>
        <taxon>Ceratobasidiaceae</taxon>
        <taxon>Rhizoctonia</taxon>
    </lineage>
</organism>
<dbReference type="Proteomes" id="UP000602905">
    <property type="component" value="Unassembled WGS sequence"/>
</dbReference>
<evidence type="ECO:0000256" key="2">
    <source>
        <dbReference type="ARBA" id="ARBA00022729"/>
    </source>
</evidence>
<dbReference type="GO" id="GO:0005737">
    <property type="term" value="C:cytoplasm"/>
    <property type="evidence" value="ECO:0007669"/>
    <property type="project" value="TreeGrafter"/>
</dbReference>
<dbReference type="Pfam" id="PF13522">
    <property type="entry name" value="GATase_6"/>
    <property type="match status" value="1"/>
</dbReference>
<evidence type="ECO:0000259" key="3">
    <source>
        <dbReference type="PROSITE" id="PS51278"/>
    </source>
</evidence>
<dbReference type="InterPro" id="IPR029055">
    <property type="entry name" value="Ntn_hydrolases_N"/>
</dbReference>
<dbReference type="InterPro" id="IPR036846">
    <property type="entry name" value="GM2-AP_sf"/>
</dbReference>
<dbReference type="OrthoDB" id="444432at2759"/>
<dbReference type="InterPro" id="IPR033917">
    <property type="entry name" value="ML_PG-PI_TP"/>
</dbReference>
<dbReference type="GO" id="GO:0008242">
    <property type="term" value="F:omega peptidase activity"/>
    <property type="evidence" value="ECO:0007669"/>
    <property type="project" value="TreeGrafter"/>
</dbReference>
<keyword evidence="4" id="KW-0808">Transferase</keyword>
<dbReference type="SUPFAM" id="SSF81296">
    <property type="entry name" value="E set domains"/>
    <property type="match status" value="1"/>
</dbReference>
<dbReference type="PANTHER" id="PTHR43187">
    <property type="entry name" value="GLUTAMINE AMIDOTRANSFERASE DUG3-RELATED"/>
    <property type="match status" value="1"/>
</dbReference>
<dbReference type="InterPro" id="IPR014756">
    <property type="entry name" value="Ig_E-set"/>
</dbReference>
<dbReference type="EMBL" id="JACYCD010000045">
    <property type="protein sequence ID" value="KAF8711886.1"/>
    <property type="molecule type" value="Genomic_DNA"/>
</dbReference>
<dbReference type="SMART" id="SM00737">
    <property type="entry name" value="ML"/>
    <property type="match status" value="1"/>
</dbReference>
<evidence type="ECO:0000313" key="5">
    <source>
        <dbReference type="Proteomes" id="UP000602905"/>
    </source>
</evidence>
<feature type="non-terminal residue" evidence="4">
    <location>
        <position position="570"/>
    </location>
</feature>
<dbReference type="InterPro" id="IPR052373">
    <property type="entry name" value="Gamma-glu_amide_hydrolase"/>
</dbReference>
<sequence length="570" mass="63227">MCRWFAYISDSEPCLLDDILNRPENSIVKQVKEHYLPGLFPHKSAEEDKKQEAESAIRNAHFNNDGTGVAFYNKTMQDYGEAKCRMPQIYKTIIAPTNDVNFQSLCRNTSSRTVFAHVRMATSEVQQFNSHPFAFGRHIFMHNGSVANFSSIRRDLCAKLSTRAYNNIKGSTDSEHLAALYMTHLGDDWTVQYGLENMKRALERAIADIIALQRKLPDATTPLAASSLNVCTTDGEELLAFRFRNSELEQPPSLYYSTSAGVTLNRKYPGHPNYLKWEDPGDAATGLVGPDELRPEAYGNHVIVASEPTTKDEGEWEPVPKNKAVMVDFPRGENRVQIALLAASLSPFAASALSFTRPDLVLNGESPIFTQSRWSWTDCGLPEDLAHIKSIEVSPDPPKPGQDLTVTVIATTEQQIEEGAYADVTVKLGLVKLLHKQFDICEEARNANATIQCPVQKGDHTVVQTVALPKEIPRAKFTVDVRAYDADEADLACVKLNVDFMLGHNLCDCFSTTTIWHGSLNSGNVPELSHLSGITAHLLHTREHSHETSQTGSGGNPQCAQHFRFCSYSA</sequence>
<evidence type="ECO:0000313" key="4">
    <source>
        <dbReference type="EMBL" id="KAF8711886.1"/>
    </source>
</evidence>
<dbReference type="Gene3D" id="3.60.20.10">
    <property type="entry name" value="Glutamine Phosphoribosylpyrophosphate, subunit 1, domain 1"/>
    <property type="match status" value="1"/>
</dbReference>
<evidence type="ECO:0000256" key="1">
    <source>
        <dbReference type="ARBA" id="ARBA00016056"/>
    </source>
</evidence>
<keyword evidence="2" id="KW-0732">Signal</keyword>
<feature type="domain" description="Glutamine amidotransferase type-2" evidence="3">
    <location>
        <begin position="2"/>
        <end position="340"/>
    </location>
</feature>
<dbReference type="InterPro" id="IPR017932">
    <property type="entry name" value="GATase_2_dom"/>
</dbReference>
<gene>
    <name evidence="4" type="ORF">RHS03_01501</name>
</gene>
<dbReference type="GO" id="GO:0006751">
    <property type="term" value="P:glutathione catabolic process"/>
    <property type="evidence" value="ECO:0007669"/>
    <property type="project" value="TreeGrafter"/>
</dbReference>
<dbReference type="GO" id="GO:0061672">
    <property type="term" value="C:glutathione hydrolase complex"/>
    <property type="evidence" value="ECO:0007669"/>
    <property type="project" value="TreeGrafter"/>
</dbReference>
<dbReference type="CDD" id="cd00917">
    <property type="entry name" value="PG-PI_TP"/>
    <property type="match status" value="1"/>
</dbReference>
<dbReference type="InterPro" id="IPR003172">
    <property type="entry name" value="ML_dom"/>
</dbReference>
<dbReference type="Gene3D" id="2.70.220.10">
    <property type="entry name" value="Ganglioside GM2 activator"/>
    <property type="match status" value="1"/>
</dbReference>
<dbReference type="GO" id="GO:0016740">
    <property type="term" value="F:transferase activity"/>
    <property type="evidence" value="ECO:0007669"/>
    <property type="project" value="UniProtKB-KW"/>
</dbReference>
<dbReference type="AlphaFoldDB" id="A0A8H7LV21"/>
<accession>A0A8H7LV21</accession>